<evidence type="ECO:0000313" key="2">
    <source>
        <dbReference type="EMBL" id="GKU91679.1"/>
    </source>
</evidence>
<protein>
    <recommendedName>
        <fullName evidence="1">Nucleic acid binding NABP domain-containing protein</fullName>
    </recommendedName>
</protein>
<evidence type="ECO:0000313" key="3">
    <source>
        <dbReference type="Proteomes" id="UP001054252"/>
    </source>
</evidence>
<dbReference type="AlphaFoldDB" id="A0AAV5I1S4"/>
<name>A0AAV5I1S4_9ROSI</name>
<accession>A0AAV5I1S4</accession>
<evidence type="ECO:0000259" key="1">
    <source>
        <dbReference type="Pfam" id="PF07990"/>
    </source>
</evidence>
<dbReference type="Pfam" id="PF07990">
    <property type="entry name" value="NABP"/>
    <property type="match status" value="1"/>
</dbReference>
<proteinExistence type="predicted"/>
<dbReference type="InterPro" id="IPR012940">
    <property type="entry name" value="NABP"/>
</dbReference>
<reference evidence="2 3" key="1">
    <citation type="journal article" date="2021" name="Commun. Biol.">
        <title>The genome of Shorea leprosula (Dipterocarpaceae) highlights the ecological relevance of drought in aseasonal tropical rainforests.</title>
        <authorList>
            <person name="Ng K.K.S."/>
            <person name="Kobayashi M.J."/>
            <person name="Fawcett J.A."/>
            <person name="Hatakeyama M."/>
            <person name="Paape T."/>
            <person name="Ng C.H."/>
            <person name="Ang C.C."/>
            <person name="Tnah L.H."/>
            <person name="Lee C.T."/>
            <person name="Nishiyama T."/>
            <person name="Sese J."/>
            <person name="O'Brien M.J."/>
            <person name="Copetti D."/>
            <person name="Mohd Noor M.I."/>
            <person name="Ong R.C."/>
            <person name="Putra M."/>
            <person name="Sireger I.Z."/>
            <person name="Indrioko S."/>
            <person name="Kosugi Y."/>
            <person name="Izuno A."/>
            <person name="Isagi Y."/>
            <person name="Lee S.L."/>
            <person name="Shimizu K.K."/>
        </authorList>
    </citation>
    <scope>NUCLEOTIDE SEQUENCE [LARGE SCALE GENOMIC DNA]</scope>
    <source>
        <strain evidence="2">214</strain>
    </source>
</reference>
<dbReference type="Proteomes" id="UP001054252">
    <property type="component" value="Unassembled WGS sequence"/>
</dbReference>
<organism evidence="2 3">
    <name type="scientific">Rubroshorea leprosula</name>
    <dbReference type="NCBI Taxonomy" id="152421"/>
    <lineage>
        <taxon>Eukaryota</taxon>
        <taxon>Viridiplantae</taxon>
        <taxon>Streptophyta</taxon>
        <taxon>Embryophyta</taxon>
        <taxon>Tracheophyta</taxon>
        <taxon>Spermatophyta</taxon>
        <taxon>Magnoliopsida</taxon>
        <taxon>eudicotyledons</taxon>
        <taxon>Gunneridae</taxon>
        <taxon>Pentapetalae</taxon>
        <taxon>rosids</taxon>
        <taxon>malvids</taxon>
        <taxon>Malvales</taxon>
        <taxon>Dipterocarpaceae</taxon>
        <taxon>Rubroshorea</taxon>
    </lineage>
</organism>
<sequence>MATPSILPSLDNGLQESNGCLEDSLQNELELILQAQISQQTIGRERDLNMFRSGSAPPTVEGSLNGMLSEEEIRSHPAYLSYYYSHDNINPRLPPPLLSKEHWHVAQRFQGGFGGIGNWRKKKLIDDGDSSSLFSVQPNLSVQQAESDLMELRNVSGRDLSRKMSAEWLDRGSDGLIGMSDAGLGTRRRSFADILQEGLERPVTLSGHSSQPASRNAFGEIMEASITSNPSSPQLCNGVEPGKGLCAGAHPELAGLQSHGTSSSHSFASAVGASLSRSTTPKQHVLGRSPSSGLPLVGSNKVCPIDKRNVVGSNVQNGNPSAQNELGEIATALSGLILSKARHIDEDSHLQSQLQGSIDSRPGFPFIMPNGYNTNIHHHFVDESNAENLSFQANYTDLSRKNAVAPNLNASKIYKWTSKHIQKNFLYCEPLLQNASFRTCKLGRISSK</sequence>
<comment type="caution">
    <text evidence="2">The sequence shown here is derived from an EMBL/GenBank/DDBJ whole genome shotgun (WGS) entry which is preliminary data.</text>
</comment>
<feature type="domain" description="Nucleic acid binding NABP" evidence="1">
    <location>
        <begin position="288"/>
        <end position="424"/>
    </location>
</feature>
<dbReference type="EMBL" id="BPVZ01000005">
    <property type="protein sequence ID" value="GKU91679.1"/>
    <property type="molecule type" value="Genomic_DNA"/>
</dbReference>
<gene>
    <name evidence="2" type="ORF">SLEP1_g5515</name>
</gene>
<keyword evidence="3" id="KW-1185">Reference proteome</keyword>